<dbReference type="Gene3D" id="2.130.10.10">
    <property type="entry name" value="YVTN repeat-like/Quinoprotein amine dehydrogenase"/>
    <property type="match status" value="2"/>
</dbReference>
<dbReference type="InterPro" id="IPR015943">
    <property type="entry name" value="WD40/YVTN_repeat-like_dom_sf"/>
</dbReference>
<dbReference type="Pfam" id="PF07495">
    <property type="entry name" value="Y_Y_Y"/>
    <property type="match status" value="1"/>
</dbReference>
<dbReference type="SUPFAM" id="SSF50978">
    <property type="entry name" value="WD40 repeat-like"/>
    <property type="match status" value="1"/>
</dbReference>
<keyword evidence="6" id="KW-1185">Reference proteome</keyword>
<feature type="transmembrane region" description="Helical" evidence="2">
    <location>
        <begin position="756"/>
        <end position="774"/>
    </location>
</feature>
<dbReference type="RefSeq" id="WP_010526978.1">
    <property type="nucleotide sequence ID" value="NZ_AFSL01000024.1"/>
</dbReference>
<dbReference type="Pfam" id="PF07228">
    <property type="entry name" value="SpoIIE"/>
    <property type="match status" value="1"/>
</dbReference>
<protein>
    <submittedName>
        <fullName evidence="5">Serine phosphatase RsbU, regulator of sigma subunit</fullName>
    </submittedName>
</protein>
<sequence length="1062" mass="122268">MGTRPNKLTLLIVVLFYIHSYFLKAQSFRFQTFDSSVGLPQNFVYALEQDQNGYIWMGTGEGLVKYNGLEFKNYNQTDSLADDFITSLHISYKGTLWIGHNNGDITLYQNNRFIPIRISETQSPVTAIKTLNKETILFACQNEGLIQLNTNTLEYKLLNNELLKQKLIYSLGVRNKILLVGTSEGLYRITLSQKNTVVSTTKISEIPSTKINCINPRKGIIDDYWIGTEDSGFYLYSERGDETRHIVDNSFCLKFDIQWENIKDIEEEPNGNLLLATWGNGVIKLFFDPDAQKYVDSYNFSIENGLNNNYTRAILCDRESNYWIATYGGGTTLLTNQYYVFYHLETIGFEKNKSFSLFRHDSTLWLGLDKGLIKTDPYCLTNFEYYDAELGIPYDEITGLYQTDEGTVFAASGNKGLFYRNKNELKFRRWVYSNNQLCLKIRDIKGHGDNVYLATYGGLFIINTKTRQIEHLTTERGLPHNSINFVYIDNHNNLWIGPKNSGICQIKDARIEMHKISDSPVDVYGMTQTSDGSIWLATRGQGVIHYANDSIHHFTVNNGLAKNFCYSISSDKNDRIWVAHHPGLSMINSNTGQVEIYGHNQGVGYDFYQIWKDSDETLWFVGDQGAIHYFPNKHKKNLIPPALNFTQISISGKNYNPGTPINLPYPYRKNYQLRFKFIGISFKNQDQVTYQYQLLRSTDEETSDWIDLGKTNFREYDFLPNGNYTLKVRACNADGVVSDPISLSFSIAAPFWKKPWFYLAFIALLTYTVYLIIISREKKLKRQKEQLQRAVDIQTIRLREQKALIEKKNRDITDSINYAKTIQSSILPPISVLKSYYPESFVFFQPRDIVSGDFYWFHKAKNHFILTCADCTGHGVPGAFMSMIGSTLLNDIVKRENVNSPAALLERLDLEIKVLLQNSKNKENTHDGMDISVIDIEMTTNKVRVASAKRPVYLYLNNELVIYKGNRRSIGDSLVDGDTPFVNMEYQCHPNDIIYLFSDGFSDQFGGPKEKKFMKVGIQKMLKEIHHLPMDEQYKAVQKYFHEWKGDLEQVDDVIFMGIKLQ</sequence>
<dbReference type="GO" id="GO:0016791">
    <property type="term" value="F:phosphatase activity"/>
    <property type="evidence" value="ECO:0007669"/>
    <property type="project" value="TreeGrafter"/>
</dbReference>
<evidence type="ECO:0000313" key="6">
    <source>
        <dbReference type="Proteomes" id="UP000181976"/>
    </source>
</evidence>
<dbReference type="InterPro" id="IPR013783">
    <property type="entry name" value="Ig-like_fold"/>
</dbReference>
<dbReference type="Gene3D" id="2.60.40.10">
    <property type="entry name" value="Immunoglobulins"/>
    <property type="match status" value="1"/>
</dbReference>
<accession>A0A1I1UKM8</accession>
<dbReference type="PANTHER" id="PTHR43156">
    <property type="entry name" value="STAGE II SPORULATION PROTEIN E-RELATED"/>
    <property type="match status" value="1"/>
</dbReference>
<dbReference type="InParanoid" id="A0A1I1UKM8"/>
<evidence type="ECO:0000256" key="1">
    <source>
        <dbReference type="ARBA" id="ARBA00022801"/>
    </source>
</evidence>
<reference evidence="5 6" key="1">
    <citation type="submission" date="2016-10" db="EMBL/GenBank/DDBJ databases">
        <authorList>
            <person name="de Groot N.N."/>
        </authorList>
    </citation>
    <scope>NUCLEOTIDE SEQUENCE [LARGE SCALE GENOMIC DNA]</scope>
    <source>
        <strain evidence="5 6">DSM 19012</strain>
    </source>
</reference>
<proteinExistence type="predicted"/>
<dbReference type="AlphaFoldDB" id="A0A1I1UKM8"/>
<dbReference type="STRING" id="385682.SAMN05444380_101113"/>
<dbReference type="eggNOG" id="COG2208">
    <property type="taxonomic scope" value="Bacteria"/>
</dbReference>
<dbReference type="InterPro" id="IPR011110">
    <property type="entry name" value="Reg_prop"/>
</dbReference>
<dbReference type="Proteomes" id="UP000181976">
    <property type="component" value="Unassembled WGS sequence"/>
</dbReference>
<dbReference type="Pfam" id="PF07494">
    <property type="entry name" value="Reg_prop"/>
    <property type="match status" value="2"/>
</dbReference>
<dbReference type="EMBL" id="FONA01000001">
    <property type="protein sequence ID" value="SFD71319.1"/>
    <property type="molecule type" value="Genomic_DNA"/>
</dbReference>
<evidence type="ECO:0000259" key="3">
    <source>
        <dbReference type="Pfam" id="PF07228"/>
    </source>
</evidence>
<dbReference type="Gene3D" id="3.60.40.10">
    <property type="entry name" value="PPM-type phosphatase domain"/>
    <property type="match status" value="1"/>
</dbReference>
<feature type="domain" description="Two component regulator three Y" evidence="4">
    <location>
        <begin position="682"/>
        <end position="747"/>
    </location>
</feature>
<keyword evidence="2" id="KW-0472">Membrane</keyword>
<gene>
    <name evidence="5" type="ORF">SAMN05444380_101113</name>
</gene>
<dbReference type="InterPro" id="IPR011123">
    <property type="entry name" value="Y_Y_Y"/>
</dbReference>
<keyword evidence="2" id="KW-1133">Transmembrane helix</keyword>
<dbReference type="SUPFAM" id="SSF63829">
    <property type="entry name" value="Calcium-dependent phosphotriesterase"/>
    <property type="match status" value="1"/>
</dbReference>
<keyword evidence="2" id="KW-0812">Transmembrane</keyword>
<dbReference type="InterPro" id="IPR036322">
    <property type="entry name" value="WD40_repeat_dom_sf"/>
</dbReference>
<dbReference type="eggNOG" id="COG3292">
    <property type="taxonomic scope" value="Bacteria"/>
</dbReference>
<evidence type="ECO:0000256" key="2">
    <source>
        <dbReference type="SAM" id="Phobius"/>
    </source>
</evidence>
<name>A0A1I1UKM8_9BACT</name>
<dbReference type="OrthoDB" id="9809670at2"/>
<keyword evidence="1" id="KW-0378">Hydrolase</keyword>
<dbReference type="InterPro" id="IPR036457">
    <property type="entry name" value="PPM-type-like_dom_sf"/>
</dbReference>
<evidence type="ECO:0000259" key="4">
    <source>
        <dbReference type="Pfam" id="PF07495"/>
    </source>
</evidence>
<organism evidence="5 6">
    <name type="scientific">Thermophagus xiamenensis</name>
    <dbReference type="NCBI Taxonomy" id="385682"/>
    <lineage>
        <taxon>Bacteria</taxon>
        <taxon>Pseudomonadati</taxon>
        <taxon>Bacteroidota</taxon>
        <taxon>Bacteroidia</taxon>
        <taxon>Marinilabiliales</taxon>
        <taxon>Marinilabiliaceae</taxon>
        <taxon>Thermophagus</taxon>
    </lineage>
</organism>
<feature type="domain" description="PPM-type phosphatase" evidence="3">
    <location>
        <begin position="862"/>
        <end position="1060"/>
    </location>
</feature>
<dbReference type="InterPro" id="IPR001932">
    <property type="entry name" value="PPM-type_phosphatase-like_dom"/>
</dbReference>
<evidence type="ECO:0000313" key="5">
    <source>
        <dbReference type="EMBL" id="SFD71319.1"/>
    </source>
</evidence>
<dbReference type="InterPro" id="IPR052016">
    <property type="entry name" value="Bact_Sigma-Reg"/>
</dbReference>
<dbReference type="PANTHER" id="PTHR43156:SF9">
    <property type="entry name" value="HAMP DOMAIN-CONTAINING PROTEIN"/>
    <property type="match status" value="1"/>
</dbReference>